<organism evidence="1 2">
    <name type="scientific">Variimorphobacter saccharofermentans</name>
    <dbReference type="NCBI Taxonomy" id="2755051"/>
    <lineage>
        <taxon>Bacteria</taxon>
        <taxon>Bacillati</taxon>
        <taxon>Bacillota</taxon>
        <taxon>Clostridia</taxon>
        <taxon>Lachnospirales</taxon>
        <taxon>Lachnospiraceae</taxon>
        <taxon>Variimorphobacter</taxon>
    </lineage>
</organism>
<comment type="caution">
    <text evidence="1">The sequence shown here is derived from an EMBL/GenBank/DDBJ whole genome shotgun (WGS) entry which is preliminary data.</text>
</comment>
<proteinExistence type="predicted"/>
<dbReference type="RefSeq" id="WP_228353457.1">
    <property type="nucleotide sequence ID" value="NZ_JACEGA010000001.1"/>
</dbReference>
<keyword evidence="2" id="KW-1185">Reference proteome</keyword>
<protein>
    <submittedName>
        <fullName evidence="1">Uncharacterized protein</fullName>
    </submittedName>
</protein>
<name>A0A839K2J2_9FIRM</name>
<evidence type="ECO:0000313" key="2">
    <source>
        <dbReference type="Proteomes" id="UP000574276"/>
    </source>
</evidence>
<dbReference type="InterPro" id="IPR046169">
    <property type="entry name" value="DUF6171"/>
</dbReference>
<dbReference type="Pfam" id="PF19668">
    <property type="entry name" value="DUF6171"/>
    <property type="match status" value="1"/>
</dbReference>
<dbReference type="EMBL" id="JACEGA010000001">
    <property type="protein sequence ID" value="MBB2183836.1"/>
    <property type="molecule type" value="Genomic_DNA"/>
</dbReference>
<dbReference type="Proteomes" id="UP000574276">
    <property type="component" value="Unassembled WGS sequence"/>
</dbReference>
<sequence length="87" mass="9973">MESKKVCKGCLASVRVSDQEIIEAIDKLSRLKKIQFVSDDIYQQRLEICDSCSDLEYGTTCLQCGCIVQIRAKLVDSHCPYPKNRKW</sequence>
<dbReference type="AlphaFoldDB" id="A0A839K2J2"/>
<evidence type="ECO:0000313" key="1">
    <source>
        <dbReference type="EMBL" id="MBB2183836.1"/>
    </source>
</evidence>
<reference evidence="1 2" key="1">
    <citation type="submission" date="2020-07" db="EMBL/GenBank/DDBJ databases">
        <title>Characterization and genome sequencing of isolate MD1, a novel member within the family Lachnospiraceae.</title>
        <authorList>
            <person name="Rettenmaier R."/>
            <person name="Di Bello L."/>
            <person name="Zinser C."/>
            <person name="Scheitz K."/>
            <person name="Liebl W."/>
            <person name="Zverlov V."/>
        </authorList>
    </citation>
    <scope>NUCLEOTIDE SEQUENCE [LARGE SCALE GENOMIC DNA]</scope>
    <source>
        <strain evidence="1 2">MD1</strain>
    </source>
</reference>
<accession>A0A839K2J2</accession>
<gene>
    <name evidence="1" type="ORF">H0486_13235</name>
</gene>